<dbReference type="AlphaFoldDB" id="A0A0V0I7V5"/>
<protein>
    <submittedName>
        <fullName evidence="1">Putative ovule protein</fullName>
    </submittedName>
</protein>
<reference evidence="1" key="1">
    <citation type="submission" date="2015-12" db="EMBL/GenBank/DDBJ databases">
        <title>Gene expression during late stages of embryo sac development: a critical building block for successful pollen-pistil interactions.</title>
        <authorList>
            <person name="Liu Y."/>
            <person name="Joly V."/>
            <person name="Sabar M."/>
            <person name="Matton D.P."/>
        </authorList>
    </citation>
    <scope>NUCLEOTIDE SEQUENCE</scope>
</reference>
<proteinExistence type="predicted"/>
<organism evidence="1">
    <name type="scientific">Solanum chacoense</name>
    <name type="common">Chaco potato</name>
    <dbReference type="NCBI Taxonomy" id="4108"/>
    <lineage>
        <taxon>Eukaryota</taxon>
        <taxon>Viridiplantae</taxon>
        <taxon>Streptophyta</taxon>
        <taxon>Embryophyta</taxon>
        <taxon>Tracheophyta</taxon>
        <taxon>Spermatophyta</taxon>
        <taxon>Magnoliopsida</taxon>
        <taxon>eudicotyledons</taxon>
        <taxon>Gunneridae</taxon>
        <taxon>Pentapetalae</taxon>
        <taxon>asterids</taxon>
        <taxon>lamiids</taxon>
        <taxon>Solanales</taxon>
        <taxon>Solanaceae</taxon>
        <taxon>Solanoideae</taxon>
        <taxon>Solaneae</taxon>
        <taxon>Solanum</taxon>
    </lineage>
</organism>
<sequence>MSSPTRCCKSDDSIHMIKAEAAAAVVVKTTASGGVTTTTTTLDNCVKGHERNKSGIPKLINSKSIGGSFEEDVTQSEKNDQVDWKIISRRKVLFETSPSVKGSFTGRNHHHQLVFSIKLHEK</sequence>
<accession>A0A0V0I7V5</accession>
<dbReference type="EMBL" id="GEDG01010404">
    <property type="protein sequence ID" value="JAP28169.1"/>
    <property type="molecule type" value="Transcribed_RNA"/>
</dbReference>
<name>A0A0V0I7V5_SOLCH</name>
<evidence type="ECO:0000313" key="1">
    <source>
        <dbReference type="EMBL" id="JAP28169.1"/>
    </source>
</evidence>